<organism evidence="3 4">
    <name type="scientific">Curvularia kusanoi</name>
    <name type="common">Cochliobolus kusanoi</name>
    <dbReference type="NCBI Taxonomy" id="90978"/>
    <lineage>
        <taxon>Eukaryota</taxon>
        <taxon>Fungi</taxon>
        <taxon>Dikarya</taxon>
        <taxon>Ascomycota</taxon>
        <taxon>Pezizomycotina</taxon>
        <taxon>Dothideomycetes</taxon>
        <taxon>Pleosporomycetidae</taxon>
        <taxon>Pleosporales</taxon>
        <taxon>Pleosporineae</taxon>
        <taxon>Pleosporaceae</taxon>
        <taxon>Curvularia</taxon>
    </lineage>
</organism>
<feature type="transmembrane region" description="Helical" evidence="2">
    <location>
        <begin position="53"/>
        <end position="76"/>
    </location>
</feature>
<gene>
    <name evidence="3" type="ORF">E8E13_002379</name>
</gene>
<evidence type="ECO:0000256" key="2">
    <source>
        <dbReference type="SAM" id="Phobius"/>
    </source>
</evidence>
<sequence>MVALEGSVSHVMMVNEKAAFGDEALPPYSVHDSVDAQHVARDPTWKRWLRKRFWIPTSVLVLLVVFGAIFGTVMGVKASKSSSHSYSPTPPAYSASTTYGWYPYPSPSSSTSPDSSILQPQKVPRDISLAAVSPDNLLFWDLREGSTLWKKEGSAGSWSIASDRKFLVAPVSILTGASSHIAVSVDASSGHIVYQFFREGKWDDWQRLEFDTRFERRPAVVSRVEGGVDVAGVTAAGHVWLISYDGSQWSEWTDLGHDITSEVSATSWGPDRLDVFGKRGKTVMHRSWTAASGWTQDWEDLGNPWESYYTDNDLSSAPLAVSWQEEGAQTGVLDVFMTRQGSEHKTLRNNQWSDWTTMYASHEGYEFPDTQSLVKGDGVDGRPFAHLVSRGTSNCIHYNVHNGTNWGFWDYLWCYEGSRTTDYPTQFMPTYLVNAGDGKVELVARDSEDNYIKLRIPGDGKEDLEWPGPKDLWENLGQPA</sequence>
<reference evidence="3" key="1">
    <citation type="submission" date="2019-04" db="EMBL/GenBank/DDBJ databases">
        <title>Sequencing of skin fungus with MAO and IRED activity.</title>
        <authorList>
            <person name="Marsaioli A.J."/>
            <person name="Bonatto J.M.C."/>
            <person name="Reis Junior O."/>
        </authorList>
    </citation>
    <scope>NUCLEOTIDE SEQUENCE</scope>
    <source>
        <strain evidence="3">30M1</strain>
    </source>
</reference>
<dbReference type="Gene3D" id="2.120.10.70">
    <property type="entry name" value="Fucose-specific lectin"/>
    <property type="match status" value="1"/>
</dbReference>
<evidence type="ECO:0000313" key="4">
    <source>
        <dbReference type="Proteomes" id="UP000801428"/>
    </source>
</evidence>
<dbReference type="Proteomes" id="UP000801428">
    <property type="component" value="Unassembled WGS sequence"/>
</dbReference>
<feature type="region of interest" description="Disordered" evidence="1">
    <location>
        <begin position="459"/>
        <end position="480"/>
    </location>
</feature>
<name>A0A9P4W3U8_CURKU</name>
<evidence type="ECO:0000313" key="3">
    <source>
        <dbReference type="EMBL" id="KAF2994387.1"/>
    </source>
</evidence>
<keyword evidence="4" id="KW-1185">Reference proteome</keyword>
<evidence type="ECO:0000256" key="1">
    <source>
        <dbReference type="SAM" id="MobiDB-lite"/>
    </source>
</evidence>
<keyword evidence="2" id="KW-0812">Transmembrane</keyword>
<comment type="caution">
    <text evidence="3">The sequence shown here is derived from an EMBL/GenBank/DDBJ whole genome shotgun (WGS) entry which is preliminary data.</text>
</comment>
<dbReference type="AlphaFoldDB" id="A0A9P4W3U8"/>
<dbReference type="EMBL" id="SWKU01000041">
    <property type="protein sequence ID" value="KAF2994387.1"/>
    <property type="molecule type" value="Genomic_DNA"/>
</dbReference>
<dbReference type="OrthoDB" id="406838at2759"/>
<proteinExistence type="predicted"/>
<keyword evidence="2" id="KW-1133">Transmembrane helix</keyword>
<dbReference type="SUPFAM" id="SSF89372">
    <property type="entry name" value="Fucose-specific lectin"/>
    <property type="match status" value="2"/>
</dbReference>
<keyword evidence="2" id="KW-0472">Membrane</keyword>
<protein>
    <recommendedName>
        <fullName evidence="5">Fucose-specific lectin</fullName>
    </recommendedName>
</protein>
<evidence type="ECO:0008006" key="5">
    <source>
        <dbReference type="Google" id="ProtNLM"/>
    </source>
</evidence>
<accession>A0A9P4W3U8</accession>